<reference evidence="2 3" key="1">
    <citation type="journal article" date="2017" name="Curr. Biol.">
        <title>Genome architecture and evolution of a unichromosomal asexual nematode.</title>
        <authorList>
            <person name="Fradin H."/>
            <person name="Zegar C."/>
            <person name="Gutwein M."/>
            <person name="Lucas J."/>
            <person name="Kovtun M."/>
            <person name="Corcoran D."/>
            <person name="Baugh L.R."/>
            <person name="Kiontke K."/>
            <person name="Gunsalus K."/>
            <person name="Fitch D.H."/>
            <person name="Piano F."/>
        </authorList>
    </citation>
    <scope>NUCLEOTIDE SEQUENCE [LARGE SCALE GENOMIC DNA]</scope>
    <source>
        <strain evidence="2">PF1309</strain>
    </source>
</reference>
<accession>A0A2A2JDP0</accession>
<dbReference type="EMBL" id="LIAE01010503">
    <property type="protein sequence ID" value="PAV59775.1"/>
    <property type="molecule type" value="Genomic_DNA"/>
</dbReference>
<sequence length="114" mass="12879">MGSVWLCSVAIFAAVFLIASCADSIASDNKEEYDSLSENKRFDRNAFRMSFGKRKVQIDPNAYRMSFGKRSANSDNSAPLLNPDLDDILAELPESSQQQKRLDRYSFGVKFGRR</sequence>
<dbReference type="OrthoDB" id="5789685at2759"/>
<feature type="chain" id="PRO_5012629710" evidence="1">
    <location>
        <begin position="22"/>
        <end position="114"/>
    </location>
</feature>
<comment type="caution">
    <text evidence="2">The sequence shown here is derived from an EMBL/GenBank/DDBJ whole genome shotgun (WGS) entry which is preliminary data.</text>
</comment>
<proteinExistence type="predicted"/>
<dbReference type="STRING" id="2018661.A0A2A2JDP0"/>
<evidence type="ECO:0000256" key="1">
    <source>
        <dbReference type="SAM" id="SignalP"/>
    </source>
</evidence>
<gene>
    <name evidence="2" type="ORF">WR25_26469</name>
</gene>
<keyword evidence="3" id="KW-1185">Reference proteome</keyword>
<dbReference type="AlphaFoldDB" id="A0A2A2JDP0"/>
<organism evidence="2 3">
    <name type="scientific">Diploscapter pachys</name>
    <dbReference type="NCBI Taxonomy" id="2018661"/>
    <lineage>
        <taxon>Eukaryota</taxon>
        <taxon>Metazoa</taxon>
        <taxon>Ecdysozoa</taxon>
        <taxon>Nematoda</taxon>
        <taxon>Chromadorea</taxon>
        <taxon>Rhabditida</taxon>
        <taxon>Rhabditina</taxon>
        <taxon>Rhabditomorpha</taxon>
        <taxon>Rhabditoidea</taxon>
        <taxon>Rhabditidae</taxon>
        <taxon>Diploscapter</taxon>
    </lineage>
</organism>
<keyword evidence="1" id="KW-0732">Signal</keyword>
<evidence type="ECO:0000313" key="2">
    <source>
        <dbReference type="EMBL" id="PAV59775.1"/>
    </source>
</evidence>
<feature type="signal peptide" evidence="1">
    <location>
        <begin position="1"/>
        <end position="21"/>
    </location>
</feature>
<name>A0A2A2JDP0_9BILA</name>
<protein>
    <submittedName>
        <fullName evidence="2">Uncharacterized protein</fullName>
    </submittedName>
</protein>
<evidence type="ECO:0000313" key="3">
    <source>
        <dbReference type="Proteomes" id="UP000218231"/>
    </source>
</evidence>
<dbReference type="Proteomes" id="UP000218231">
    <property type="component" value="Unassembled WGS sequence"/>
</dbReference>